<dbReference type="RefSeq" id="WP_149473770.1">
    <property type="nucleotide sequence ID" value="NZ_JAGGMB010000006.1"/>
</dbReference>
<dbReference type="PIRSF" id="PIRSF000390">
    <property type="entry name" value="PLP_StrS"/>
    <property type="match status" value="1"/>
</dbReference>
<protein>
    <submittedName>
        <fullName evidence="4">UDP-4-amino-4, 6-dideoxy-N-acetyl-beta-L-altrosamine transaminase</fullName>
    </submittedName>
</protein>
<comment type="caution">
    <text evidence="4">The sequence shown here is derived from an EMBL/GenBank/DDBJ whole genome shotgun (WGS) entry which is preliminary data.</text>
</comment>
<dbReference type="GO" id="GO:0030170">
    <property type="term" value="F:pyridoxal phosphate binding"/>
    <property type="evidence" value="ECO:0007669"/>
    <property type="project" value="TreeGrafter"/>
</dbReference>
<reference evidence="4" key="1">
    <citation type="submission" date="2021-03" db="EMBL/GenBank/DDBJ databases">
        <title>Genomic Encyclopedia of Type Strains, Phase IV (KMG-IV): sequencing the most valuable type-strain genomes for metagenomic binning, comparative biology and taxonomic classification.</title>
        <authorList>
            <person name="Goeker M."/>
        </authorList>
    </citation>
    <scope>NUCLEOTIDE SEQUENCE</scope>
    <source>
        <strain evidence="4">DSM 107338</strain>
    </source>
</reference>
<accession>A0A9X1CHV5</accession>
<dbReference type="NCBIfam" id="TIGR03588">
    <property type="entry name" value="PseC"/>
    <property type="match status" value="1"/>
</dbReference>
<evidence type="ECO:0000313" key="4">
    <source>
        <dbReference type="EMBL" id="MBP2077997.1"/>
    </source>
</evidence>
<evidence type="ECO:0000313" key="5">
    <source>
        <dbReference type="Proteomes" id="UP001138793"/>
    </source>
</evidence>
<dbReference type="InterPro" id="IPR015421">
    <property type="entry name" value="PyrdxlP-dep_Trfase_major"/>
</dbReference>
<sequence>MNKKEELALNGGTPIRDSYLPYGKQWIDNEDIKAVTDVLKSDFITTGPAISQFEKEIAEFVGAKYAVAFSSGTAALHAACFAAGIKENDEVITTPMTFAASSNCILYVGGQPVFADIDSKTYNISPESIKSLLTEKTKAIITVDFTGQPAEYDEIISLAKKSGLIIIDDAAHALGATYKDRHIGSIGDMTMFSFHPVKHITTGEGGIITTSNADYYEKLLLFRSHGITRDSLKLKNNQGPWYYEMQELGYNYRMTDIQAALGSSQLKKLNTFLKKRREYAKKYNDAFAEIDALITPYQQHECNSSWHLYIVRLDMEKLNVNRKEIFKALQKENIGVNVHYIPVHLHPFYQKLGYRKGLCPQAEKLYEEIITLPLFPAMSEQDLHDVIAGVKKVISYYSIDQR</sequence>
<dbReference type="Gene3D" id="3.90.1150.10">
    <property type="entry name" value="Aspartate Aminotransferase, domain 1"/>
    <property type="match status" value="1"/>
</dbReference>
<dbReference type="PANTHER" id="PTHR30244:SF34">
    <property type="entry name" value="DTDP-4-AMINO-4,6-DIDEOXYGALACTOSE TRANSAMINASE"/>
    <property type="match status" value="1"/>
</dbReference>
<dbReference type="InterPro" id="IPR020026">
    <property type="entry name" value="PseC"/>
</dbReference>
<dbReference type="Proteomes" id="UP001138793">
    <property type="component" value="Unassembled WGS sequence"/>
</dbReference>
<dbReference type="PANTHER" id="PTHR30244">
    <property type="entry name" value="TRANSAMINASE"/>
    <property type="match status" value="1"/>
</dbReference>
<dbReference type="Gene3D" id="3.40.640.10">
    <property type="entry name" value="Type I PLP-dependent aspartate aminotransferase-like (Major domain)"/>
    <property type="match status" value="1"/>
</dbReference>
<dbReference type="EMBL" id="JAGGMB010000006">
    <property type="protein sequence ID" value="MBP2077997.1"/>
    <property type="molecule type" value="Genomic_DNA"/>
</dbReference>
<evidence type="ECO:0000256" key="3">
    <source>
        <dbReference type="RuleBase" id="RU004508"/>
    </source>
</evidence>
<organism evidence="4 5">
    <name type="scientific">Oceanobacillus polygoni</name>
    <dbReference type="NCBI Taxonomy" id="1235259"/>
    <lineage>
        <taxon>Bacteria</taxon>
        <taxon>Bacillati</taxon>
        <taxon>Bacillota</taxon>
        <taxon>Bacilli</taxon>
        <taxon>Bacillales</taxon>
        <taxon>Bacillaceae</taxon>
        <taxon>Oceanobacillus</taxon>
    </lineage>
</organism>
<dbReference type="CDD" id="cd00616">
    <property type="entry name" value="AHBA_syn"/>
    <property type="match status" value="1"/>
</dbReference>
<dbReference type="OrthoDB" id="9810913at2"/>
<dbReference type="GO" id="GO:0000271">
    <property type="term" value="P:polysaccharide biosynthetic process"/>
    <property type="evidence" value="ECO:0007669"/>
    <property type="project" value="TreeGrafter"/>
</dbReference>
<dbReference type="AlphaFoldDB" id="A0A9X1CHV5"/>
<keyword evidence="5" id="KW-1185">Reference proteome</keyword>
<feature type="modified residue" description="N6-(pyridoxal phosphate)lysine" evidence="2">
    <location>
        <position position="198"/>
    </location>
</feature>
<dbReference type="Pfam" id="PF01041">
    <property type="entry name" value="DegT_DnrJ_EryC1"/>
    <property type="match status" value="1"/>
</dbReference>
<gene>
    <name evidence="4" type="ORF">J2Z64_002252</name>
</gene>
<dbReference type="InterPro" id="IPR015422">
    <property type="entry name" value="PyrdxlP-dep_Trfase_small"/>
</dbReference>
<dbReference type="SUPFAM" id="SSF53383">
    <property type="entry name" value="PLP-dependent transferases"/>
    <property type="match status" value="1"/>
</dbReference>
<feature type="active site" description="Proton acceptor" evidence="1">
    <location>
        <position position="198"/>
    </location>
</feature>
<dbReference type="GO" id="GO:0008483">
    <property type="term" value="F:transaminase activity"/>
    <property type="evidence" value="ECO:0007669"/>
    <property type="project" value="TreeGrafter"/>
</dbReference>
<dbReference type="InterPro" id="IPR015424">
    <property type="entry name" value="PyrdxlP-dep_Trfase"/>
</dbReference>
<evidence type="ECO:0000256" key="2">
    <source>
        <dbReference type="PIRSR" id="PIRSR000390-2"/>
    </source>
</evidence>
<keyword evidence="2 3" id="KW-0663">Pyridoxal phosphate</keyword>
<evidence type="ECO:0000256" key="1">
    <source>
        <dbReference type="PIRSR" id="PIRSR000390-1"/>
    </source>
</evidence>
<proteinExistence type="inferred from homology"/>
<comment type="similarity">
    <text evidence="3">Belongs to the DegT/DnrJ/EryC1 family.</text>
</comment>
<name>A0A9X1CHV5_9BACI</name>
<dbReference type="InterPro" id="IPR000653">
    <property type="entry name" value="DegT/StrS_aminotransferase"/>
</dbReference>